<evidence type="ECO:0000313" key="1">
    <source>
        <dbReference type="EMBL" id="KAH6628859.1"/>
    </source>
</evidence>
<organism evidence="1 2">
    <name type="scientific">Chaetomium tenue</name>
    <dbReference type="NCBI Taxonomy" id="1854479"/>
    <lineage>
        <taxon>Eukaryota</taxon>
        <taxon>Fungi</taxon>
        <taxon>Dikarya</taxon>
        <taxon>Ascomycota</taxon>
        <taxon>Pezizomycotina</taxon>
        <taxon>Sordariomycetes</taxon>
        <taxon>Sordariomycetidae</taxon>
        <taxon>Sordariales</taxon>
        <taxon>Chaetomiaceae</taxon>
        <taxon>Chaetomium</taxon>
    </lineage>
</organism>
<comment type="caution">
    <text evidence="1">The sequence shown here is derived from an EMBL/GenBank/DDBJ whole genome shotgun (WGS) entry which is preliminary data.</text>
</comment>
<name>A0ACB7P6Q0_9PEZI</name>
<keyword evidence="2" id="KW-1185">Reference proteome</keyword>
<proteinExistence type="predicted"/>
<evidence type="ECO:0000313" key="2">
    <source>
        <dbReference type="Proteomes" id="UP000724584"/>
    </source>
</evidence>
<dbReference type="Proteomes" id="UP000724584">
    <property type="component" value="Unassembled WGS sequence"/>
</dbReference>
<accession>A0ACB7P6Q0</accession>
<protein>
    <submittedName>
        <fullName evidence="1">Uncharacterized protein</fullName>
    </submittedName>
</protein>
<dbReference type="EMBL" id="JAGIZQ010000005">
    <property type="protein sequence ID" value="KAH6628859.1"/>
    <property type="molecule type" value="Genomic_DNA"/>
</dbReference>
<sequence>MERREKMKSARDYQFAEPVVTCVSPPFQTPEETRKLDGSPKKSARIKEIWPLVLLWTFMAIFAILYAVYIYKTLLSSNPRIGSLLPSASDTNLVVSILSQVLANMVDVLILGVFDVLRWQLAARFAGVSATTFFQLGSSTQWVAVFFLTITKLSGVGIGLIRLLLPLFGLYFGSILKYKAEFVYYFQETAERIPVFAGSGVPLDDTLLALVPASYIGVFFVSWIPTLLDVPKYAVSMPIDGCGENCTSVFLPGGIETARKLGPYLNMTLLEGGAFRGSDTIQIHNAPGILLRYDALPASFDFDRADECRLYGQHLNDTLQVCIRPVNGSLAVGWAACPTPLYQTNSCSTNTTWLTNALPKKLLMTRYKQYATTAYNGVDFSILHRAGGRFALPGDMSTTAVRGRSTTRLLALRWVVWVYFASVGVVVVGVGAVIGGMVVRREGVPGSSGFVEVDVAARFGVEGRAGGGDGERVGEGGGDGLRAMRELGRARGRRTAVSSSFGVARELRRRRIRVIAVSSAGSGQGGAARYNSFAFREGAETGRGSKRDGLDELERAATTEGRGAVSLQTG</sequence>
<gene>
    <name evidence="1" type="ORF">F5144DRAFT_622633</name>
</gene>
<reference evidence="1 2" key="1">
    <citation type="journal article" date="2021" name="Nat. Commun.">
        <title>Genetic determinants of endophytism in the Arabidopsis root mycobiome.</title>
        <authorList>
            <person name="Mesny F."/>
            <person name="Miyauchi S."/>
            <person name="Thiergart T."/>
            <person name="Pickel B."/>
            <person name="Atanasova L."/>
            <person name="Karlsson M."/>
            <person name="Huettel B."/>
            <person name="Barry K.W."/>
            <person name="Haridas S."/>
            <person name="Chen C."/>
            <person name="Bauer D."/>
            <person name="Andreopoulos W."/>
            <person name="Pangilinan J."/>
            <person name="LaButti K."/>
            <person name="Riley R."/>
            <person name="Lipzen A."/>
            <person name="Clum A."/>
            <person name="Drula E."/>
            <person name="Henrissat B."/>
            <person name="Kohler A."/>
            <person name="Grigoriev I.V."/>
            <person name="Martin F.M."/>
            <person name="Hacquard S."/>
        </authorList>
    </citation>
    <scope>NUCLEOTIDE SEQUENCE [LARGE SCALE GENOMIC DNA]</scope>
    <source>
        <strain evidence="1 2">MPI-SDFR-AT-0079</strain>
    </source>
</reference>